<reference evidence="2 3" key="1">
    <citation type="submission" date="2020-07" db="EMBL/GenBank/DDBJ databases">
        <title>Description of Kordia aestuariivivens sp. nov., isolated from a tidal flat.</title>
        <authorList>
            <person name="Park S."/>
            <person name="Yoon J.-H."/>
        </authorList>
    </citation>
    <scope>NUCLEOTIDE SEQUENCE [LARGE SCALE GENOMIC DNA]</scope>
    <source>
        <strain evidence="2 3">YSTF-M3</strain>
    </source>
</reference>
<evidence type="ECO:0000256" key="1">
    <source>
        <dbReference type="SAM" id="SignalP"/>
    </source>
</evidence>
<evidence type="ECO:0000313" key="3">
    <source>
        <dbReference type="Proteomes" id="UP000619238"/>
    </source>
</evidence>
<dbReference type="EMBL" id="JACGWS010000008">
    <property type="protein sequence ID" value="MBC8755749.1"/>
    <property type="molecule type" value="Genomic_DNA"/>
</dbReference>
<accession>A0ABR7QBP1</accession>
<organism evidence="2 3">
    <name type="scientific">Kordia aestuariivivens</name>
    <dbReference type="NCBI Taxonomy" id="2759037"/>
    <lineage>
        <taxon>Bacteria</taxon>
        <taxon>Pseudomonadati</taxon>
        <taxon>Bacteroidota</taxon>
        <taxon>Flavobacteriia</taxon>
        <taxon>Flavobacteriales</taxon>
        <taxon>Flavobacteriaceae</taxon>
        <taxon>Kordia</taxon>
    </lineage>
</organism>
<feature type="chain" id="PRO_5045760511" description="DUF4595 domain-containing protein" evidence="1">
    <location>
        <begin position="19"/>
        <end position="216"/>
    </location>
</feature>
<evidence type="ECO:0008006" key="4">
    <source>
        <dbReference type="Google" id="ProtNLM"/>
    </source>
</evidence>
<protein>
    <recommendedName>
        <fullName evidence="4">DUF4595 domain-containing protein</fullName>
    </recommendedName>
</protein>
<evidence type="ECO:0000313" key="2">
    <source>
        <dbReference type="EMBL" id="MBC8755749.1"/>
    </source>
</evidence>
<keyword evidence="1" id="KW-0732">Signal</keyword>
<dbReference type="RefSeq" id="WP_187562796.1">
    <property type="nucleotide sequence ID" value="NZ_JACGWS010000008.1"/>
</dbReference>
<sequence>MKSLYFLFLCCFISCTTATKPLDPCYMDAGIKKAKIQIKTEANEIDKDDFMTIEYTQQGNPLKVFKSKWKSTTDYVYVEDILKYIVTSGPDYFYEGQPEEEIIIKVDTLFITKNDAKGRMLESIGTDKVNYKYSYANCNEGSVITYAAEEKQSTMHFLKENGNIMKKTVTFYIPFESTTVSKYSEYKFDEFGHWIERSLEAEDGEMYTEMRALEYY</sequence>
<proteinExistence type="predicted"/>
<dbReference type="Proteomes" id="UP000619238">
    <property type="component" value="Unassembled WGS sequence"/>
</dbReference>
<gene>
    <name evidence="2" type="ORF">H2O64_13820</name>
</gene>
<name>A0ABR7QBP1_9FLAO</name>
<comment type="caution">
    <text evidence="2">The sequence shown here is derived from an EMBL/GenBank/DDBJ whole genome shotgun (WGS) entry which is preliminary data.</text>
</comment>
<keyword evidence="3" id="KW-1185">Reference proteome</keyword>
<feature type="signal peptide" evidence="1">
    <location>
        <begin position="1"/>
        <end position="18"/>
    </location>
</feature>